<dbReference type="InterPro" id="IPR003115">
    <property type="entry name" value="ParB_N"/>
</dbReference>
<dbReference type="Proteomes" id="UP000048926">
    <property type="component" value="Unassembled WGS sequence"/>
</dbReference>
<keyword evidence="5" id="KW-1185">Reference proteome</keyword>
<evidence type="ECO:0000313" key="5">
    <source>
        <dbReference type="Proteomes" id="UP000048926"/>
    </source>
</evidence>
<dbReference type="EMBL" id="CXST01000007">
    <property type="protein sequence ID" value="CTQ47479.1"/>
    <property type="molecule type" value="Genomic_DNA"/>
</dbReference>
<dbReference type="RefSeq" id="WP_055661503.1">
    <property type="nucleotide sequence ID" value="NZ_CXST01000007.1"/>
</dbReference>
<name>A0A0M6YDI1_9HYPH</name>
<dbReference type="PANTHER" id="PTHR33375">
    <property type="entry name" value="CHROMOSOME-PARTITIONING PROTEIN PARB-RELATED"/>
    <property type="match status" value="1"/>
</dbReference>
<dbReference type="Gene3D" id="1.10.10.730">
    <property type="entry name" value="KorB DNA-binding domain"/>
    <property type="match status" value="1"/>
</dbReference>
<dbReference type="InterPro" id="IPR004437">
    <property type="entry name" value="ParB/RepB/Spo0J"/>
</dbReference>
<feature type="region of interest" description="Disordered" evidence="2">
    <location>
        <begin position="280"/>
        <end position="301"/>
    </location>
</feature>
<evidence type="ECO:0000256" key="1">
    <source>
        <dbReference type="ARBA" id="ARBA00006295"/>
    </source>
</evidence>
<dbReference type="InterPro" id="IPR011111">
    <property type="entry name" value="Plasmid_RepB"/>
</dbReference>
<dbReference type="InterPro" id="IPR017819">
    <property type="entry name" value="Plasmid_partition_RepB"/>
</dbReference>
<evidence type="ECO:0000259" key="3">
    <source>
        <dbReference type="SMART" id="SM00470"/>
    </source>
</evidence>
<dbReference type="SMART" id="SM00470">
    <property type="entry name" value="ParB"/>
    <property type="match status" value="1"/>
</dbReference>
<dbReference type="SUPFAM" id="SSF110849">
    <property type="entry name" value="ParB/Sulfiredoxin"/>
    <property type="match status" value="1"/>
</dbReference>
<dbReference type="PANTHER" id="PTHR33375:SF1">
    <property type="entry name" value="CHROMOSOME-PARTITIONING PROTEIN PARB-RELATED"/>
    <property type="match status" value="1"/>
</dbReference>
<gene>
    <name evidence="4" type="primary">noc_3</name>
    <name evidence="4" type="ORF">LAL4801_05941</name>
</gene>
<dbReference type="GO" id="GO:0003677">
    <property type="term" value="F:DNA binding"/>
    <property type="evidence" value="ECO:0007669"/>
    <property type="project" value="InterPro"/>
</dbReference>
<feature type="compositionally biased region" description="Polar residues" evidence="2">
    <location>
        <begin position="288"/>
        <end position="301"/>
    </location>
</feature>
<dbReference type="NCBIfam" id="TIGR00180">
    <property type="entry name" value="parB_part"/>
    <property type="match status" value="1"/>
</dbReference>
<feature type="domain" description="ParB-like N-terminal" evidence="3">
    <location>
        <begin position="71"/>
        <end position="164"/>
    </location>
</feature>
<dbReference type="Pfam" id="PF02195">
    <property type="entry name" value="ParB_N"/>
    <property type="match status" value="1"/>
</dbReference>
<dbReference type="InterPro" id="IPR036086">
    <property type="entry name" value="ParB/Sulfiredoxin_sf"/>
</dbReference>
<dbReference type="AlphaFoldDB" id="A0A0M6YDI1"/>
<evidence type="ECO:0000256" key="2">
    <source>
        <dbReference type="SAM" id="MobiDB-lite"/>
    </source>
</evidence>
<dbReference type="SUPFAM" id="SSF109709">
    <property type="entry name" value="KorB DNA-binding domain-like"/>
    <property type="match status" value="1"/>
</dbReference>
<dbReference type="Pfam" id="PF07506">
    <property type="entry name" value="RepB"/>
    <property type="match status" value="1"/>
</dbReference>
<dbReference type="OrthoDB" id="7908920at2"/>
<dbReference type="InterPro" id="IPR050336">
    <property type="entry name" value="Chromosome_partition/occlusion"/>
</dbReference>
<dbReference type="NCBIfam" id="TIGR03454">
    <property type="entry name" value="partition_RepB"/>
    <property type="match status" value="1"/>
</dbReference>
<organism evidence="4 5">
    <name type="scientific">Roseibium aggregatum</name>
    <dbReference type="NCBI Taxonomy" id="187304"/>
    <lineage>
        <taxon>Bacteria</taxon>
        <taxon>Pseudomonadati</taxon>
        <taxon>Pseudomonadota</taxon>
        <taxon>Alphaproteobacteria</taxon>
        <taxon>Hyphomicrobiales</taxon>
        <taxon>Stappiaceae</taxon>
        <taxon>Roseibium</taxon>
    </lineage>
</organism>
<dbReference type="InterPro" id="IPR037972">
    <property type="entry name" value="RepB_N"/>
</dbReference>
<sequence length="352" mass="38646">MTSSKASTRAKKLAGMFGQVDPEALAKQAANEKSTEKSMTTAPTKALQASFASIEKDNLSLREELKKSKVHELDPDLVLASLIPDRMEWTEDDPQFQSLVASMEASGQKLPILVRPHPDVDGAYQLAYGARRNKAAKVLGRKVRAFVEDLSDEQLIVAQGLENNERKNLSFIEQAMYAQALTQAGYSRKVIAESVGVGNETIISKMTAIAGQVPRDICISIGPAPKIGRTRWEAFGQLIEKGTRKASIVEAVRGLPGHEIWTNADSNKRFDLAMRAAEKADKARTANPKPSKTPIQSTTRSYGNIERSSIAMKITINVKSEPKFANFVEERISALITEFENLERGGESNEEV</sequence>
<dbReference type="GO" id="GO:0005694">
    <property type="term" value="C:chromosome"/>
    <property type="evidence" value="ECO:0007669"/>
    <property type="project" value="TreeGrafter"/>
</dbReference>
<proteinExistence type="inferred from homology"/>
<dbReference type="InterPro" id="IPR042075">
    <property type="entry name" value="KorB_DNA-db"/>
</dbReference>
<protein>
    <submittedName>
        <fullName evidence="4">Nucleoid occlusion protein</fullName>
    </submittedName>
</protein>
<evidence type="ECO:0000313" key="4">
    <source>
        <dbReference type="EMBL" id="CTQ47479.1"/>
    </source>
</evidence>
<dbReference type="GO" id="GO:0007059">
    <property type="term" value="P:chromosome segregation"/>
    <property type="evidence" value="ECO:0007669"/>
    <property type="project" value="TreeGrafter"/>
</dbReference>
<dbReference type="Gene3D" id="3.90.1530.30">
    <property type="match status" value="1"/>
</dbReference>
<dbReference type="CDD" id="cd16405">
    <property type="entry name" value="RepB_like_N"/>
    <property type="match status" value="1"/>
</dbReference>
<reference evidence="5" key="1">
    <citation type="submission" date="2015-07" db="EMBL/GenBank/DDBJ databases">
        <authorList>
            <person name="Rodrigo-Torres Lidia"/>
            <person name="Arahal R.David."/>
        </authorList>
    </citation>
    <scope>NUCLEOTIDE SEQUENCE [LARGE SCALE GENOMIC DNA]</scope>
    <source>
        <strain evidence="5">CECT 4801</strain>
    </source>
</reference>
<accession>A0A0M6YDI1</accession>
<comment type="similarity">
    <text evidence="1">Belongs to the ParB family.</text>
</comment>